<dbReference type="EMBL" id="CP050313">
    <property type="protein sequence ID" value="QIR16253.1"/>
    <property type="molecule type" value="Genomic_DNA"/>
</dbReference>
<comment type="cofactor">
    <cofactor evidence="1">
        <name>Mg(2+)</name>
        <dbReference type="ChEBI" id="CHEBI:18420"/>
    </cofactor>
</comment>
<dbReference type="SUPFAM" id="SSF55073">
    <property type="entry name" value="Nucleotide cyclase"/>
    <property type="match status" value="1"/>
</dbReference>
<dbReference type="SMART" id="SM00267">
    <property type="entry name" value="GGDEF"/>
    <property type="match status" value="1"/>
</dbReference>
<keyword evidence="2" id="KW-0175">Coiled coil</keyword>
<dbReference type="Proteomes" id="UP000502608">
    <property type="component" value="Chromosome"/>
</dbReference>
<dbReference type="Pfam" id="PF00563">
    <property type="entry name" value="EAL"/>
    <property type="match status" value="1"/>
</dbReference>
<dbReference type="InterPro" id="IPR029787">
    <property type="entry name" value="Nucleotide_cyclase"/>
</dbReference>
<keyword evidence="9" id="KW-1185">Reference proteome</keyword>
<evidence type="ECO:0000313" key="9">
    <source>
        <dbReference type="Proteomes" id="UP000502608"/>
    </source>
</evidence>
<dbReference type="CDD" id="cd01948">
    <property type="entry name" value="EAL"/>
    <property type="match status" value="1"/>
</dbReference>
<dbReference type="Gene3D" id="3.40.190.10">
    <property type="entry name" value="Periplasmic binding protein-like II"/>
    <property type="match status" value="1"/>
</dbReference>
<gene>
    <name evidence="8" type="ORF">HBH39_14920</name>
</gene>
<dbReference type="CDD" id="cd01949">
    <property type="entry name" value="GGDEF"/>
    <property type="match status" value="1"/>
</dbReference>
<feature type="domain" description="PAC" evidence="5">
    <location>
        <begin position="323"/>
        <end position="375"/>
    </location>
</feature>
<keyword evidence="3" id="KW-0472">Membrane</keyword>
<dbReference type="InterPro" id="IPR052155">
    <property type="entry name" value="Biofilm_reg_signaling"/>
</dbReference>
<dbReference type="GO" id="GO:0003824">
    <property type="term" value="F:catalytic activity"/>
    <property type="evidence" value="ECO:0007669"/>
    <property type="project" value="UniProtKB-ARBA"/>
</dbReference>
<dbReference type="InterPro" id="IPR000160">
    <property type="entry name" value="GGDEF_dom"/>
</dbReference>
<evidence type="ECO:0000256" key="1">
    <source>
        <dbReference type="ARBA" id="ARBA00001946"/>
    </source>
</evidence>
<dbReference type="SUPFAM" id="SSF141868">
    <property type="entry name" value="EAL domain-like"/>
    <property type="match status" value="1"/>
</dbReference>
<dbReference type="AlphaFoldDB" id="A0A6G9QQ63"/>
<evidence type="ECO:0000256" key="2">
    <source>
        <dbReference type="SAM" id="Coils"/>
    </source>
</evidence>
<dbReference type="PROSITE" id="PS50883">
    <property type="entry name" value="EAL"/>
    <property type="match status" value="1"/>
</dbReference>
<reference evidence="8 9" key="1">
    <citation type="submission" date="2020-03" db="EMBL/GenBank/DDBJ databases">
        <title>Complete genome sequence of Shewanella sp.</title>
        <authorList>
            <person name="Kim Y.-S."/>
            <person name="Kim S.-J."/>
            <person name="Jung H.-K."/>
            <person name="Kim K.-H."/>
        </authorList>
    </citation>
    <scope>NUCLEOTIDE SEQUENCE [LARGE SCALE GENOMIC DNA]</scope>
    <source>
        <strain evidence="8 9">PN3F2</strain>
    </source>
</reference>
<dbReference type="NCBIfam" id="TIGR00229">
    <property type="entry name" value="sensory_box"/>
    <property type="match status" value="2"/>
</dbReference>
<feature type="domain" description="PAS" evidence="4">
    <location>
        <begin position="135"/>
        <end position="204"/>
    </location>
</feature>
<dbReference type="PROSITE" id="PS50113">
    <property type="entry name" value="PAC"/>
    <property type="match status" value="1"/>
</dbReference>
<protein>
    <submittedName>
        <fullName evidence="8">EAL domain-containing protein</fullName>
    </submittedName>
</protein>
<dbReference type="CDD" id="cd00130">
    <property type="entry name" value="PAS"/>
    <property type="match status" value="2"/>
</dbReference>
<dbReference type="InterPro" id="IPR001633">
    <property type="entry name" value="EAL_dom"/>
</dbReference>
<evidence type="ECO:0000259" key="5">
    <source>
        <dbReference type="PROSITE" id="PS50113"/>
    </source>
</evidence>
<dbReference type="PROSITE" id="PS50887">
    <property type="entry name" value="GGDEF"/>
    <property type="match status" value="1"/>
</dbReference>
<dbReference type="InterPro" id="IPR043128">
    <property type="entry name" value="Rev_trsase/Diguanyl_cyclase"/>
</dbReference>
<feature type="transmembrane region" description="Helical" evidence="3">
    <location>
        <begin position="95"/>
        <end position="118"/>
    </location>
</feature>
<dbReference type="PROSITE" id="PS50112">
    <property type="entry name" value="PAS"/>
    <property type="match status" value="2"/>
</dbReference>
<dbReference type="InterPro" id="IPR000014">
    <property type="entry name" value="PAS"/>
</dbReference>
<dbReference type="Gene3D" id="3.30.70.270">
    <property type="match status" value="1"/>
</dbReference>
<dbReference type="Pfam" id="PF00990">
    <property type="entry name" value="GGDEF"/>
    <property type="match status" value="1"/>
</dbReference>
<evidence type="ECO:0000259" key="6">
    <source>
        <dbReference type="PROSITE" id="PS50883"/>
    </source>
</evidence>
<evidence type="ECO:0000259" key="4">
    <source>
        <dbReference type="PROSITE" id="PS50112"/>
    </source>
</evidence>
<keyword evidence="3" id="KW-0812">Transmembrane</keyword>
<dbReference type="SMART" id="SM00091">
    <property type="entry name" value="PAS"/>
    <property type="match status" value="2"/>
</dbReference>
<evidence type="ECO:0000313" key="8">
    <source>
        <dbReference type="EMBL" id="QIR16253.1"/>
    </source>
</evidence>
<feature type="domain" description="EAL" evidence="6">
    <location>
        <begin position="549"/>
        <end position="803"/>
    </location>
</feature>
<organism evidence="8 9">
    <name type="scientific">Shewanella aestuarii</name>
    <dbReference type="NCBI Taxonomy" id="1028752"/>
    <lineage>
        <taxon>Bacteria</taxon>
        <taxon>Pseudomonadati</taxon>
        <taxon>Pseudomonadota</taxon>
        <taxon>Gammaproteobacteria</taxon>
        <taxon>Alteromonadales</taxon>
        <taxon>Shewanellaceae</taxon>
        <taxon>Shewanella</taxon>
    </lineage>
</organism>
<dbReference type="InterPro" id="IPR000700">
    <property type="entry name" value="PAS-assoc_C"/>
</dbReference>
<dbReference type="SUPFAM" id="SSF55785">
    <property type="entry name" value="PYP-like sensor domain (PAS domain)"/>
    <property type="match status" value="2"/>
</dbReference>
<dbReference type="PANTHER" id="PTHR44757">
    <property type="entry name" value="DIGUANYLATE CYCLASE DGCP"/>
    <property type="match status" value="1"/>
</dbReference>
<dbReference type="InterPro" id="IPR035965">
    <property type="entry name" value="PAS-like_dom_sf"/>
</dbReference>
<dbReference type="InterPro" id="IPR001610">
    <property type="entry name" value="PAC"/>
</dbReference>
<evidence type="ECO:0000256" key="3">
    <source>
        <dbReference type="SAM" id="Phobius"/>
    </source>
</evidence>
<proteinExistence type="predicted"/>
<dbReference type="Pfam" id="PF13426">
    <property type="entry name" value="PAS_9"/>
    <property type="match status" value="2"/>
</dbReference>
<dbReference type="Gene3D" id="3.20.20.450">
    <property type="entry name" value="EAL domain"/>
    <property type="match status" value="1"/>
</dbReference>
<dbReference type="Gene3D" id="3.30.450.20">
    <property type="entry name" value="PAS domain"/>
    <property type="match status" value="2"/>
</dbReference>
<sequence>MRRATLKGWRYAMDNPEEIIDVILTKYQVDKTREHLEFEATEIRKLIVPELIQIGHMNPDRWQHMRDTFIKANLIDDGRYFDGFIYDTSTTKIPYWVFPTLSFAFVIVLITTLIIIYLQRFNRKLAENKQTLQESEARFKALSEATYGGLMIHDQGRILECNYGLSEITGFDYSELIGMNGLELILPEDLEIVLQNMRDDYTHSYEVTGVRKDGSTYALAIKGKNIVYKGRNARVVEFVDITNKKQIEDKLKLAASVFTHAREGIMITDPNGNIIDVNDTFCHITGYSRDESLGQNPRFLNSGRHSQAFFKAMWASLIEDKQWSGEIWNKRKSGELYVGLITISAVTDKQEKTKNYVALFSDITRMKQHQQQLERIAHYDTLTNLPNRVMLADRLKRAMTQSVRRQQFLAVAYLDLDGFKMVNDTYGHNMGDQLLIELSKYMSDSLREGDTIARIGGDEFIVLLVDLDSMDDCERVLDRLLQAATRPVTSGSITAQVSTSIGVTLFPQDDVSADQLIRHADQAMYIAKQTGKNHYHFFDIHQDKSIQSQHVIIEHIQQGLEQGEFFLHYQPKVNMRTGEVVGVEALIRWQHPERGLLLPSDFLPMIENHPISLVVGDWVIATALSQMATWQKLGLVMPVSVNVDAFQLQQEDFIAKLSIALAHHPKIKPSLLELEILETSALGDIMKVMATMEACIGLGVNFALDDFGTGFSSLTYLKRLPAHLLKIDQSFVRDMLVDIEDRSIVMGVISLAKAFNRQVIAEGVETIAHGSQLLAMGCELAQGYGIAMPMHADKLPTWLAQWQPDPAWDHV</sequence>
<accession>A0A6G9QQ63</accession>
<feature type="coiled-coil region" evidence="2">
    <location>
        <begin position="118"/>
        <end position="145"/>
    </location>
</feature>
<feature type="domain" description="PAS" evidence="4">
    <location>
        <begin position="250"/>
        <end position="296"/>
    </location>
</feature>
<dbReference type="KEGG" id="saes:HBH39_14920"/>
<feature type="domain" description="GGDEF" evidence="7">
    <location>
        <begin position="407"/>
        <end position="540"/>
    </location>
</feature>
<dbReference type="SMART" id="SM00052">
    <property type="entry name" value="EAL"/>
    <property type="match status" value="1"/>
</dbReference>
<dbReference type="InterPro" id="IPR035919">
    <property type="entry name" value="EAL_sf"/>
</dbReference>
<evidence type="ECO:0000259" key="7">
    <source>
        <dbReference type="PROSITE" id="PS50887"/>
    </source>
</evidence>
<name>A0A6G9QQ63_9GAMM</name>
<keyword evidence="3" id="KW-1133">Transmembrane helix</keyword>
<dbReference type="NCBIfam" id="TIGR00254">
    <property type="entry name" value="GGDEF"/>
    <property type="match status" value="1"/>
</dbReference>
<dbReference type="PANTHER" id="PTHR44757:SF2">
    <property type="entry name" value="BIOFILM ARCHITECTURE MAINTENANCE PROTEIN MBAA"/>
    <property type="match status" value="1"/>
</dbReference>
<dbReference type="SMART" id="SM00086">
    <property type="entry name" value="PAC"/>
    <property type="match status" value="2"/>
</dbReference>
<dbReference type="FunFam" id="3.30.70.270:FF:000001">
    <property type="entry name" value="Diguanylate cyclase domain protein"/>
    <property type="match status" value="1"/>
</dbReference>